<dbReference type="InterPro" id="IPR010982">
    <property type="entry name" value="Lambda_DNA-bd_dom_sf"/>
</dbReference>
<proteinExistence type="predicted"/>
<dbReference type="GO" id="GO:0005829">
    <property type="term" value="C:cytosol"/>
    <property type="evidence" value="ECO:0007669"/>
    <property type="project" value="TreeGrafter"/>
</dbReference>
<dbReference type="PANTHER" id="PTHR46797">
    <property type="entry name" value="HTH-TYPE TRANSCRIPTIONAL REGULATOR"/>
    <property type="match status" value="1"/>
</dbReference>
<keyword evidence="1" id="KW-0238">DNA-binding</keyword>
<dbReference type="Gene3D" id="1.10.10.60">
    <property type="entry name" value="Homeodomain-like"/>
    <property type="match status" value="1"/>
</dbReference>
<accession>A0AAU7EZX0</accession>
<dbReference type="Gene3D" id="1.10.260.40">
    <property type="entry name" value="lambda repressor-like DNA-binding domains"/>
    <property type="match status" value="1"/>
</dbReference>
<dbReference type="GO" id="GO:0003677">
    <property type="term" value="F:DNA binding"/>
    <property type="evidence" value="ECO:0007669"/>
    <property type="project" value="UniProtKB-KW"/>
</dbReference>
<feature type="domain" description="HTH cro/C1-type" evidence="2">
    <location>
        <begin position="159"/>
        <end position="182"/>
    </location>
</feature>
<evidence type="ECO:0000313" key="3">
    <source>
        <dbReference type="EMBL" id="XBL97395.1"/>
    </source>
</evidence>
<gene>
    <name evidence="3" type="ORF">ABHN08_05320</name>
</gene>
<dbReference type="SUPFAM" id="SSF47413">
    <property type="entry name" value="lambda repressor-like DNA-binding domains"/>
    <property type="match status" value="1"/>
</dbReference>
<reference evidence="3" key="1">
    <citation type="submission" date="2024-05" db="EMBL/GenBank/DDBJ databases">
        <title>Draft genome sequence of Pseudomonas iranensis M7D1.</title>
        <authorList>
            <person name="Miller S.L."/>
            <person name="Nsubuga A."/>
            <person name="Lu N."/>
            <person name="King J."/>
            <person name="Shears P."/>
            <person name="Lawson P.A."/>
        </authorList>
    </citation>
    <scope>NUCLEOTIDE SEQUENCE</scope>
    <source>
        <strain evidence="3">M7D1</strain>
    </source>
</reference>
<organism evidence="3">
    <name type="scientific">Pseudomonas iranensis</name>
    <dbReference type="NCBI Taxonomy" id="2745503"/>
    <lineage>
        <taxon>Bacteria</taxon>
        <taxon>Pseudomonadati</taxon>
        <taxon>Pseudomonadota</taxon>
        <taxon>Gammaproteobacteria</taxon>
        <taxon>Pseudomonadales</taxon>
        <taxon>Pseudomonadaceae</taxon>
        <taxon>Pseudomonas</taxon>
    </lineage>
</organism>
<dbReference type="GO" id="GO:0003700">
    <property type="term" value="F:DNA-binding transcription factor activity"/>
    <property type="evidence" value="ECO:0007669"/>
    <property type="project" value="TreeGrafter"/>
</dbReference>
<dbReference type="EMBL" id="CP157354">
    <property type="protein sequence ID" value="XBL97395.1"/>
    <property type="molecule type" value="Genomic_DNA"/>
</dbReference>
<sequence length="186" mass="20659">MAIISKYPTINNYRYLVGHCEYGSILHFEKLNVKEELAVTLRAIRQMKGLGYEALAGTISQSNLSLLEQGKIQATLPTLVKIAETLDINLLTLLALCLAIRDKEAPEHLIKNAQKELQGFIESGGLKIMEDQIQDGALKKRSRGTRADAQRVSAVVELKKRGLTQAEAARELGLPTSTVQRYWQKG</sequence>
<dbReference type="AlphaFoldDB" id="A0AAU7EZX0"/>
<dbReference type="CDD" id="cd00093">
    <property type="entry name" value="HTH_XRE"/>
    <property type="match status" value="2"/>
</dbReference>
<evidence type="ECO:0000256" key="1">
    <source>
        <dbReference type="ARBA" id="ARBA00023125"/>
    </source>
</evidence>
<dbReference type="InterPro" id="IPR001387">
    <property type="entry name" value="Cro/C1-type_HTH"/>
</dbReference>
<protein>
    <submittedName>
        <fullName evidence="3">Helix-turn-helix transcriptional regulator</fullName>
    </submittedName>
</protein>
<dbReference type="PROSITE" id="PS50943">
    <property type="entry name" value="HTH_CROC1"/>
    <property type="match status" value="2"/>
</dbReference>
<dbReference type="Pfam" id="PF01381">
    <property type="entry name" value="HTH_3"/>
    <property type="match status" value="1"/>
</dbReference>
<evidence type="ECO:0000259" key="2">
    <source>
        <dbReference type="PROSITE" id="PS50943"/>
    </source>
</evidence>
<dbReference type="PANTHER" id="PTHR46797:SF1">
    <property type="entry name" value="METHYLPHOSPHONATE SYNTHASE"/>
    <property type="match status" value="1"/>
</dbReference>
<feature type="domain" description="HTH cro/C1-type" evidence="2">
    <location>
        <begin position="41"/>
        <end position="93"/>
    </location>
</feature>
<dbReference type="InterPro" id="IPR050807">
    <property type="entry name" value="TransReg_Diox_bact_type"/>
</dbReference>
<dbReference type="SMART" id="SM00530">
    <property type="entry name" value="HTH_XRE"/>
    <property type="match status" value="1"/>
</dbReference>
<name>A0AAU7EZX0_9PSED</name>